<evidence type="ECO:0000313" key="2">
    <source>
        <dbReference type="Proteomes" id="UP000190852"/>
    </source>
</evidence>
<name>A0A1T5A630_9BACT</name>
<dbReference type="GO" id="GO:0016740">
    <property type="term" value="F:transferase activity"/>
    <property type="evidence" value="ECO:0007669"/>
    <property type="project" value="UniProtKB-KW"/>
</dbReference>
<keyword evidence="1" id="KW-0808">Transferase</keyword>
<proteinExistence type="predicted"/>
<dbReference type="Gene3D" id="3.90.550.10">
    <property type="entry name" value="Spore Coat Polysaccharide Biosynthesis Protein SpsA, Chain A"/>
    <property type="match status" value="1"/>
</dbReference>
<dbReference type="RefSeq" id="WP_079682176.1">
    <property type="nucleotide sequence ID" value="NZ_FUYQ01000002.1"/>
</dbReference>
<dbReference type="Proteomes" id="UP000190852">
    <property type="component" value="Unassembled WGS sequence"/>
</dbReference>
<reference evidence="2" key="1">
    <citation type="submission" date="2017-02" db="EMBL/GenBank/DDBJ databases">
        <authorList>
            <person name="Varghese N."/>
            <person name="Submissions S."/>
        </authorList>
    </citation>
    <scope>NUCLEOTIDE SEQUENCE [LARGE SCALE GENOMIC DNA]</scope>
    <source>
        <strain evidence="2">DSM 24967</strain>
    </source>
</reference>
<organism evidence="1 2">
    <name type="scientific">Parabacteroides chartae</name>
    <dbReference type="NCBI Taxonomy" id="1037355"/>
    <lineage>
        <taxon>Bacteria</taxon>
        <taxon>Pseudomonadati</taxon>
        <taxon>Bacteroidota</taxon>
        <taxon>Bacteroidia</taxon>
        <taxon>Bacteroidales</taxon>
        <taxon>Tannerellaceae</taxon>
        <taxon>Parabacteroides</taxon>
    </lineage>
</organism>
<gene>
    <name evidence="1" type="ORF">SAMN05660349_00448</name>
</gene>
<sequence length="303" mass="35427">MYNIPILFLIFCRPDTTEQVFEQIRAIKPARLYVAADAPRAGRPEEAERAAQARAITEKVDWPCEVKTLYREQNLGCKKAVSEAISWFFEQEEYGVILEDDCLPHPSFFPYCEELLLRYKDDQRIGHISGNCFLPQAISPELSYDFCSVTHIWGWATWRRVWKNFSLDFPFWEATKNNPDKRKSLFRTKREEIYFTSFIEDTLADRYGISAWDVQYYFMLRTQNQLSIYPSVNLVTNIGLNSVGATHATRKKEKQFVSSQPIALPLTHPVYVMDNKDINEAAVKGSFFSYKRLARYYLNKLTK</sequence>
<evidence type="ECO:0000313" key="1">
    <source>
        <dbReference type="EMBL" id="SKB30123.1"/>
    </source>
</evidence>
<dbReference type="InterPro" id="IPR029044">
    <property type="entry name" value="Nucleotide-diphossugar_trans"/>
</dbReference>
<accession>A0A1T5A630</accession>
<dbReference type="SUPFAM" id="SSF53448">
    <property type="entry name" value="Nucleotide-diphospho-sugar transferases"/>
    <property type="match status" value="1"/>
</dbReference>
<dbReference type="EMBL" id="FUYQ01000002">
    <property type="protein sequence ID" value="SKB30123.1"/>
    <property type="molecule type" value="Genomic_DNA"/>
</dbReference>
<protein>
    <submittedName>
        <fullName evidence="1">Glycosyl transferase family 2</fullName>
    </submittedName>
</protein>
<keyword evidence="2" id="KW-1185">Reference proteome</keyword>
<dbReference type="AlphaFoldDB" id="A0A1T5A630"/>